<protein>
    <recommendedName>
        <fullName evidence="3">SGNH hydrolase-type esterase domain-containing protein</fullName>
    </recommendedName>
</protein>
<keyword evidence="2" id="KW-0472">Membrane</keyword>
<evidence type="ECO:0000256" key="1">
    <source>
        <dbReference type="SAM" id="MobiDB-lite"/>
    </source>
</evidence>
<evidence type="ECO:0000256" key="2">
    <source>
        <dbReference type="SAM" id="Phobius"/>
    </source>
</evidence>
<dbReference type="Pfam" id="PF13472">
    <property type="entry name" value="Lipase_GDSL_2"/>
    <property type="match status" value="1"/>
</dbReference>
<accession>A0ABP8VUH8</accession>
<evidence type="ECO:0000259" key="3">
    <source>
        <dbReference type="Pfam" id="PF13472"/>
    </source>
</evidence>
<reference evidence="5" key="1">
    <citation type="journal article" date="2019" name="Int. J. Syst. Evol. Microbiol.">
        <title>The Global Catalogue of Microorganisms (GCM) 10K type strain sequencing project: providing services to taxonomists for standard genome sequencing and annotation.</title>
        <authorList>
            <consortium name="The Broad Institute Genomics Platform"/>
            <consortium name="The Broad Institute Genome Sequencing Center for Infectious Disease"/>
            <person name="Wu L."/>
            <person name="Ma J."/>
        </authorList>
    </citation>
    <scope>NUCLEOTIDE SEQUENCE [LARGE SCALE GENOMIC DNA]</scope>
    <source>
        <strain evidence="5">JCM 18956</strain>
    </source>
</reference>
<dbReference type="InterPro" id="IPR013830">
    <property type="entry name" value="SGNH_hydro"/>
</dbReference>
<dbReference type="PANTHER" id="PTHR37981">
    <property type="entry name" value="LIPASE 2"/>
    <property type="match status" value="1"/>
</dbReference>
<keyword evidence="2" id="KW-0812">Transmembrane</keyword>
<evidence type="ECO:0000313" key="5">
    <source>
        <dbReference type="Proteomes" id="UP001501295"/>
    </source>
</evidence>
<feature type="region of interest" description="Disordered" evidence="1">
    <location>
        <begin position="127"/>
        <end position="152"/>
    </location>
</feature>
<feature type="compositionally biased region" description="Basic and acidic residues" evidence="1">
    <location>
        <begin position="65"/>
        <end position="84"/>
    </location>
</feature>
<sequence length="508" mass="50932">MLDRVGNVDVEARGRGDGRAEAEAADASPGAGGADLPSREPAEEGVDPAAHAPLDRIGHGAILSVDRRPDPGTRSETHDLDSDDARIHPTSVALNRRPRLAAALALVAALGLSGLLTGAASADGATPTAARITPTATGSTPTAARTAPSTPLPTQGLPYVALGDSYAAGYGLADPTGEPVPACGQSALDYPHRIAAALHLDLVDRTCAGATTANIVDTRQNGAAPQSDSLSRATRVVTVSIGGNDAGLFASASSCIALSANGPVLAKGGGADCKSTLDADGHDTLEAAIEGQVASGLTRAFATIHAKAPNARVFVVGYPAIFPDAAHTPAAGCYRPVFDAASVLGTFPVDGFPFTTTDVAYLAGVQKALDAETRRATAAAGFTSVSALADSEAHSACAAPSAAYVEGITLTGSAGLTQVSLETGALHPNARGAAFLASLTTPLVRKALAVTPSPSPSAAAAARPSVSGDALLWLIGAAAVVVAAAAVLTFRVRRRRTRDPDAEPVRER</sequence>
<feature type="compositionally biased region" description="Basic and acidic residues" evidence="1">
    <location>
        <begin position="10"/>
        <end position="22"/>
    </location>
</feature>
<feature type="domain" description="SGNH hydrolase-type esterase" evidence="3">
    <location>
        <begin position="161"/>
        <end position="434"/>
    </location>
</feature>
<dbReference type="Gene3D" id="3.40.50.1110">
    <property type="entry name" value="SGNH hydrolase"/>
    <property type="match status" value="1"/>
</dbReference>
<dbReference type="Proteomes" id="UP001501295">
    <property type="component" value="Unassembled WGS sequence"/>
</dbReference>
<dbReference type="CDD" id="cd01823">
    <property type="entry name" value="SEST_like"/>
    <property type="match status" value="1"/>
</dbReference>
<dbReference type="SUPFAM" id="SSF52266">
    <property type="entry name" value="SGNH hydrolase"/>
    <property type="match status" value="1"/>
</dbReference>
<keyword evidence="2" id="KW-1133">Transmembrane helix</keyword>
<dbReference type="InterPro" id="IPR036514">
    <property type="entry name" value="SGNH_hydro_sf"/>
</dbReference>
<organism evidence="4 5">
    <name type="scientific">Frondihabitans cladoniiphilus</name>
    <dbReference type="NCBI Taxonomy" id="715785"/>
    <lineage>
        <taxon>Bacteria</taxon>
        <taxon>Bacillati</taxon>
        <taxon>Actinomycetota</taxon>
        <taxon>Actinomycetes</taxon>
        <taxon>Micrococcales</taxon>
        <taxon>Microbacteriaceae</taxon>
        <taxon>Frondihabitans</taxon>
    </lineage>
</organism>
<keyword evidence="5" id="KW-1185">Reference proteome</keyword>
<feature type="region of interest" description="Disordered" evidence="1">
    <location>
        <begin position="1"/>
        <end position="84"/>
    </location>
</feature>
<dbReference type="EMBL" id="BAABLM010000002">
    <property type="protein sequence ID" value="GAA4670447.1"/>
    <property type="molecule type" value="Genomic_DNA"/>
</dbReference>
<evidence type="ECO:0000313" key="4">
    <source>
        <dbReference type="EMBL" id="GAA4670447.1"/>
    </source>
</evidence>
<proteinExistence type="predicted"/>
<name>A0ABP8VUH8_9MICO</name>
<dbReference type="PANTHER" id="PTHR37981:SF1">
    <property type="entry name" value="SGNH HYDROLASE-TYPE ESTERASE DOMAIN-CONTAINING PROTEIN"/>
    <property type="match status" value="1"/>
</dbReference>
<feature type="transmembrane region" description="Helical" evidence="2">
    <location>
        <begin position="100"/>
        <end position="122"/>
    </location>
</feature>
<dbReference type="InterPro" id="IPR037460">
    <property type="entry name" value="SEST-like"/>
</dbReference>
<gene>
    <name evidence="4" type="ORF">GCM10025780_12330</name>
</gene>
<comment type="caution">
    <text evidence="4">The sequence shown here is derived from an EMBL/GenBank/DDBJ whole genome shotgun (WGS) entry which is preliminary data.</text>
</comment>
<feature type="transmembrane region" description="Helical" evidence="2">
    <location>
        <begin position="470"/>
        <end position="490"/>
    </location>
</feature>